<keyword evidence="2" id="KW-1185">Reference proteome</keyword>
<dbReference type="Pfam" id="PF11185">
    <property type="entry name" value="DUF2971"/>
    <property type="match status" value="1"/>
</dbReference>
<gene>
    <name evidence="1" type="ORF">GCM10010911_55780</name>
</gene>
<evidence type="ECO:0008006" key="3">
    <source>
        <dbReference type="Google" id="ProtNLM"/>
    </source>
</evidence>
<protein>
    <recommendedName>
        <fullName evidence="3">DUF2971 domain-containing protein</fullName>
    </recommendedName>
</protein>
<proteinExistence type="predicted"/>
<evidence type="ECO:0000313" key="2">
    <source>
        <dbReference type="Proteomes" id="UP000612456"/>
    </source>
</evidence>
<evidence type="ECO:0000313" key="1">
    <source>
        <dbReference type="EMBL" id="GGD89958.1"/>
    </source>
</evidence>
<accession>A0A916ZDA1</accession>
<reference evidence="1" key="1">
    <citation type="journal article" date="2014" name="Int. J. Syst. Evol. Microbiol.">
        <title>Complete genome sequence of Corynebacterium casei LMG S-19264T (=DSM 44701T), isolated from a smear-ripened cheese.</title>
        <authorList>
            <consortium name="US DOE Joint Genome Institute (JGI-PGF)"/>
            <person name="Walter F."/>
            <person name="Albersmeier A."/>
            <person name="Kalinowski J."/>
            <person name="Ruckert C."/>
        </authorList>
    </citation>
    <scope>NUCLEOTIDE SEQUENCE</scope>
    <source>
        <strain evidence="1">CGMCC 1.15178</strain>
    </source>
</reference>
<organism evidence="1 2">
    <name type="scientific">Paenibacillus nasutitermitis</name>
    <dbReference type="NCBI Taxonomy" id="1652958"/>
    <lineage>
        <taxon>Bacteria</taxon>
        <taxon>Bacillati</taxon>
        <taxon>Bacillota</taxon>
        <taxon>Bacilli</taxon>
        <taxon>Bacillales</taxon>
        <taxon>Paenibacillaceae</taxon>
        <taxon>Paenibacillus</taxon>
    </lineage>
</organism>
<dbReference type="EMBL" id="BMHP01000004">
    <property type="protein sequence ID" value="GGD89958.1"/>
    <property type="molecule type" value="Genomic_DNA"/>
</dbReference>
<sequence length="270" mass="31542">MRDIVYHYCSVDTFFSIIHNSTLRLSDINKVNDYSERKWILEKIFTELKKTSVQNENSNIFFEKLWDALVSYESDTFIACFSEEADLLSQWRGYAQDGTGLSIGYSKKVLSTLEVEHFTAFKKVAYGKLEQSTYIKPIVSNLDNTPMFYGISNLYQNERFNIPFYKNPAFREEKEWRLVYCQSPNGFLNYNTIGEPRIKANFSKIKIRSDGRRLIPFMELDFSKIKKDLIKSIIIGPKSLIKPDDIRLFLYSEGYDSKNVKIHTSACSYV</sequence>
<dbReference type="AlphaFoldDB" id="A0A916ZDA1"/>
<dbReference type="RefSeq" id="WP_188997179.1">
    <property type="nucleotide sequence ID" value="NZ_BMHP01000004.1"/>
</dbReference>
<dbReference type="InterPro" id="IPR021352">
    <property type="entry name" value="DUF2971"/>
</dbReference>
<reference evidence="1" key="2">
    <citation type="submission" date="2020-09" db="EMBL/GenBank/DDBJ databases">
        <authorList>
            <person name="Sun Q."/>
            <person name="Zhou Y."/>
        </authorList>
    </citation>
    <scope>NUCLEOTIDE SEQUENCE</scope>
    <source>
        <strain evidence="1">CGMCC 1.15178</strain>
    </source>
</reference>
<comment type="caution">
    <text evidence="1">The sequence shown here is derived from an EMBL/GenBank/DDBJ whole genome shotgun (WGS) entry which is preliminary data.</text>
</comment>
<dbReference type="Proteomes" id="UP000612456">
    <property type="component" value="Unassembled WGS sequence"/>
</dbReference>
<name>A0A916ZDA1_9BACL</name>